<feature type="region of interest" description="Disordered" evidence="1">
    <location>
        <begin position="26"/>
        <end position="46"/>
    </location>
</feature>
<reference evidence="2 3" key="1">
    <citation type="journal article" date="2019" name="Commun. Biol.">
        <title>The bagworm genome reveals a unique fibroin gene that provides high tensile strength.</title>
        <authorList>
            <person name="Kono N."/>
            <person name="Nakamura H."/>
            <person name="Ohtoshi R."/>
            <person name="Tomita M."/>
            <person name="Numata K."/>
            <person name="Arakawa K."/>
        </authorList>
    </citation>
    <scope>NUCLEOTIDE SEQUENCE [LARGE SCALE GENOMIC DNA]</scope>
</reference>
<sequence>MQLESFAPATHRRRGRRNATVVHEKFSVSRPETESKAELQSESEMRKADYENGINIRILIMRWSDIRDEGIHSISTLAEPRPKASLK</sequence>
<dbReference type="AlphaFoldDB" id="A0A4C1YN45"/>
<evidence type="ECO:0000256" key="1">
    <source>
        <dbReference type="SAM" id="MobiDB-lite"/>
    </source>
</evidence>
<evidence type="ECO:0000313" key="2">
    <source>
        <dbReference type="EMBL" id="GBP77666.1"/>
    </source>
</evidence>
<gene>
    <name evidence="2" type="ORF">EVAR_57051_1</name>
</gene>
<keyword evidence="3" id="KW-1185">Reference proteome</keyword>
<proteinExistence type="predicted"/>
<comment type="caution">
    <text evidence="2">The sequence shown here is derived from an EMBL/GenBank/DDBJ whole genome shotgun (WGS) entry which is preliminary data.</text>
</comment>
<accession>A0A4C1YN45</accession>
<name>A0A4C1YN45_EUMVA</name>
<evidence type="ECO:0000313" key="3">
    <source>
        <dbReference type="Proteomes" id="UP000299102"/>
    </source>
</evidence>
<protein>
    <submittedName>
        <fullName evidence="2">Uncharacterized protein</fullName>
    </submittedName>
</protein>
<dbReference type="Proteomes" id="UP000299102">
    <property type="component" value="Unassembled WGS sequence"/>
</dbReference>
<organism evidence="2 3">
    <name type="scientific">Eumeta variegata</name>
    <name type="common">Bagworm moth</name>
    <name type="synonym">Eumeta japonica</name>
    <dbReference type="NCBI Taxonomy" id="151549"/>
    <lineage>
        <taxon>Eukaryota</taxon>
        <taxon>Metazoa</taxon>
        <taxon>Ecdysozoa</taxon>
        <taxon>Arthropoda</taxon>
        <taxon>Hexapoda</taxon>
        <taxon>Insecta</taxon>
        <taxon>Pterygota</taxon>
        <taxon>Neoptera</taxon>
        <taxon>Endopterygota</taxon>
        <taxon>Lepidoptera</taxon>
        <taxon>Glossata</taxon>
        <taxon>Ditrysia</taxon>
        <taxon>Tineoidea</taxon>
        <taxon>Psychidae</taxon>
        <taxon>Oiketicinae</taxon>
        <taxon>Eumeta</taxon>
    </lineage>
</organism>
<dbReference type="EMBL" id="BGZK01001341">
    <property type="protein sequence ID" value="GBP77666.1"/>
    <property type="molecule type" value="Genomic_DNA"/>
</dbReference>